<dbReference type="Proteomes" id="UP000005317">
    <property type="component" value="Unassembled WGS sequence"/>
</dbReference>
<dbReference type="NCBIfam" id="NF006598">
    <property type="entry name" value="PRK09135.1"/>
    <property type="match status" value="1"/>
</dbReference>
<dbReference type="EMBL" id="JH651384">
    <property type="protein sequence ID" value="EIJ34278.1"/>
    <property type="molecule type" value="Genomic_DNA"/>
</dbReference>
<dbReference type="OrthoDB" id="9793499at2"/>
<organism evidence="3 4">
    <name type="scientific">Thiothrix nivea (strain ATCC 35100 / DSM 5205 / JP2)</name>
    <dbReference type="NCBI Taxonomy" id="870187"/>
    <lineage>
        <taxon>Bacteria</taxon>
        <taxon>Pseudomonadati</taxon>
        <taxon>Pseudomonadota</taxon>
        <taxon>Gammaproteobacteria</taxon>
        <taxon>Thiotrichales</taxon>
        <taxon>Thiotrichaceae</taxon>
        <taxon>Thiothrix</taxon>
    </lineage>
</organism>
<reference evidence="4" key="1">
    <citation type="journal article" date="2011" name="Stand. Genomic Sci.">
        <title>Genome sequence of the filamentous, gliding Thiothrix nivea neotype strain (JP2(T)).</title>
        <authorList>
            <person name="Lapidus A."/>
            <person name="Nolan M."/>
            <person name="Lucas S."/>
            <person name="Glavina Del Rio T."/>
            <person name="Tice H."/>
            <person name="Cheng J.F."/>
            <person name="Tapia R."/>
            <person name="Han C."/>
            <person name="Goodwin L."/>
            <person name="Pitluck S."/>
            <person name="Liolios K."/>
            <person name="Pagani I."/>
            <person name="Ivanova N."/>
            <person name="Huntemann M."/>
            <person name="Mavromatis K."/>
            <person name="Mikhailova N."/>
            <person name="Pati A."/>
            <person name="Chen A."/>
            <person name="Palaniappan K."/>
            <person name="Land M."/>
            <person name="Brambilla E.M."/>
            <person name="Rohde M."/>
            <person name="Abt B."/>
            <person name="Verbarg S."/>
            <person name="Goker M."/>
            <person name="Bristow J."/>
            <person name="Eisen J.A."/>
            <person name="Markowitz V."/>
            <person name="Hugenholtz P."/>
            <person name="Kyrpides N.C."/>
            <person name="Klenk H.P."/>
            <person name="Woyke T."/>
        </authorList>
    </citation>
    <scope>NUCLEOTIDE SEQUENCE [LARGE SCALE GENOMIC DNA]</scope>
    <source>
        <strain evidence="4">ATCC 35100 / DSM 5205 / JP2</strain>
    </source>
</reference>
<dbReference type="GO" id="GO:0016491">
    <property type="term" value="F:oxidoreductase activity"/>
    <property type="evidence" value="ECO:0007669"/>
    <property type="project" value="UniProtKB-KW"/>
</dbReference>
<protein>
    <submittedName>
        <fullName evidence="3">Short-chain dehydrogenase/reductase SDR</fullName>
    </submittedName>
</protein>
<dbReference type="InterPro" id="IPR036291">
    <property type="entry name" value="NAD(P)-bd_dom_sf"/>
</dbReference>
<keyword evidence="2" id="KW-0560">Oxidoreductase</keyword>
<dbReference type="PROSITE" id="PS00061">
    <property type="entry name" value="ADH_SHORT"/>
    <property type="match status" value="1"/>
</dbReference>
<sequence length="247" mass="26377" precursor="true">MATLAGKVALLTGAARRIGAATARSLHAAGANVVIHYRRSSQDAETLQAELNAIRHASCFLVQGDLLDVANIPRIVAQTLEQTGQLDVLVNNASSFYPTPLDTLSEQQFDDLIGTNLKAPLFMAQAAAPHLQASQGCIINMVDIHGMRPLKGYTAYCVAKAGLLMLTQSLARELGPDVRVNGVAPGAILWPEMSENHAMHTDIIARTALQREGSPEDIAKAILFLVRDAGYITGQVLPVDGGRLLNH</sequence>
<dbReference type="PRINTS" id="PR00081">
    <property type="entry name" value="GDHRDH"/>
</dbReference>
<evidence type="ECO:0000256" key="2">
    <source>
        <dbReference type="ARBA" id="ARBA00023002"/>
    </source>
</evidence>
<comment type="similarity">
    <text evidence="1">Belongs to the short-chain dehydrogenases/reductases (SDR) family.</text>
</comment>
<dbReference type="InterPro" id="IPR002347">
    <property type="entry name" value="SDR_fam"/>
</dbReference>
<dbReference type="PRINTS" id="PR00080">
    <property type="entry name" value="SDRFAMILY"/>
</dbReference>
<proteinExistence type="inferred from homology"/>
<evidence type="ECO:0000256" key="1">
    <source>
        <dbReference type="ARBA" id="ARBA00006484"/>
    </source>
</evidence>
<evidence type="ECO:0000313" key="4">
    <source>
        <dbReference type="Proteomes" id="UP000005317"/>
    </source>
</evidence>
<dbReference type="AlphaFoldDB" id="A0A656HBQ6"/>
<dbReference type="Pfam" id="PF13561">
    <property type="entry name" value="adh_short_C2"/>
    <property type="match status" value="1"/>
</dbReference>
<dbReference type="PANTHER" id="PTHR43639">
    <property type="entry name" value="OXIDOREDUCTASE, SHORT-CHAIN DEHYDROGENASE/REDUCTASE FAMILY (AFU_ORTHOLOGUE AFUA_5G02870)"/>
    <property type="match status" value="1"/>
</dbReference>
<evidence type="ECO:0000313" key="3">
    <source>
        <dbReference type="EMBL" id="EIJ34278.1"/>
    </source>
</evidence>
<dbReference type="RefSeq" id="WP_002708211.1">
    <property type="nucleotide sequence ID" value="NZ_JH651384.1"/>
</dbReference>
<dbReference type="InterPro" id="IPR020904">
    <property type="entry name" value="Sc_DH/Rdtase_CS"/>
</dbReference>
<dbReference type="SUPFAM" id="SSF51735">
    <property type="entry name" value="NAD(P)-binding Rossmann-fold domains"/>
    <property type="match status" value="1"/>
</dbReference>
<keyword evidence="4" id="KW-1185">Reference proteome</keyword>
<name>A0A656HBQ6_THINJ</name>
<dbReference type="FunFam" id="3.40.50.720:FF:000084">
    <property type="entry name" value="Short-chain dehydrogenase reductase"/>
    <property type="match status" value="1"/>
</dbReference>
<dbReference type="Gene3D" id="3.40.50.720">
    <property type="entry name" value="NAD(P)-binding Rossmann-like Domain"/>
    <property type="match status" value="1"/>
</dbReference>
<gene>
    <name evidence="3" type="ORF">Thini_1695</name>
</gene>
<accession>A0A656HBQ6</accession>
<dbReference type="PANTHER" id="PTHR43639:SF1">
    <property type="entry name" value="SHORT-CHAIN DEHYDROGENASE_REDUCTASE FAMILY PROTEIN"/>
    <property type="match status" value="1"/>
</dbReference>